<protein>
    <submittedName>
        <fullName evidence="7">Oligopeptide ABC transporter substrate-binding protein</fullName>
    </submittedName>
</protein>
<gene>
    <name evidence="7" type="primary">opp4A</name>
    <name evidence="7" type="ORF">ACFQ0V_12635</name>
</gene>
<dbReference type="NCBIfam" id="NF045467">
    <property type="entry name" value="Opp4A"/>
    <property type="match status" value="1"/>
</dbReference>
<dbReference type="RefSeq" id="WP_381014226.1">
    <property type="nucleotide sequence ID" value="NZ_JBHTJF010000043.1"/>
</dbReference>
<dbReference type="InterPro" id="IPR030678">
    <property type="entry name" value="Peptide/Ni-bd"/>
</dbReference>
<evidence type="ECO:0000256" key="1">
    <source>
        <dbReference type="ARBA" id="ARBA00004193"/>
    </source>
</evidence>
<evidence type="ECO:0000313" key="8">
    <source>
        <dbReference type="Proteomes" id="UP001596976"/>
    </source>
</evidence>
<dbReference type="Pfam" id="PF00496">
    <property type="entry name" value="SBP_bac_5"/>
    <property type="match status" value="1"/>
</dbReference>
<reference evidence="8" key="1">
    <citation type="journal article" date="2019" name="Int. J. Syst. Evol. Microbiol.">
        <title>The Global Catalogue of Microorganisms (GCM) 10K type strain sequencing project: providing services to taxonomists for standard genome sequencing and annotation.</title>
        <authorList>
            <consortium name="The Broad Institute Genomics Platform"/>
            <consortium name="The Broad Institute Genome Sequencing Center for Infectious Disease"/>
            <person name="Wu L."/>
            <person name="Ma J."/>
        </authorList>
    </citation>
    <scope>NUCLEOTIDE SEQUENCE [LARGE SCALE GENOMIC DNA]</scope>
    <source>
        <strain evidence="8">CCUG 63563</strain>
    </source>
</reference>
<dbReference type="InterPro" id="IPR050034">
    <property type="entry name" value="Opp4A"/>
</dbReference>
<evidence type="ECO:0000256" key="2">
    <source>
        <dbReference type="ARBA" id="ARBA00005695"/>
    </source>
</evidence>
<dbReference type="SUPFAM" id="SSF53850">
    <property type="entry name" value="Periplasmic binding protein-like II"/>
    <property type="match status" value="1"/>
</dbReference>
<evidence type="ECO:0000259" key="6">
    <source>
        <dbReference type="Pfam" id="PF00496"/>
    </source>
</evidence>
<dbReference type="InterPro" id="IPR000914">
    <property type="entry name" value="SBP_5_dom"/>
</dbReference>
<dbReference type="PANTHER" id="PTHR30290:SF9">
    <property type="entry name" value="OLIGOPEPTIDE-BINDING PROTEIN APPA"/>
    <property type="match status" value="1"/>
</dbReference>
<evidence type="ECO:0000313" key="7">
    <source>
        <dbReference type="EMBL" id="MFD0944588.1"/>
    </source>
</evidence>
<evidence type="ECO:0000256" key="5">
    <source>
        <dbReference type="SAM" id="SignalP"/>
    </source>
</evidence>
<dbReference type="Gene3D" id="3.40.190.10">
    <property type="entry name" value="Periplasmic binding protein-like II"/>
    <property type="match status" value="1"/>
</dbReference>
<comment type="similarity">
    <text evidence="2">Belongs to the bacterial solute-binding protein 5 family.</text>
</comment>
<dbReference type="PROSITE" id="PS01040">
    <property type="entry name" value="SBP_BACTERIAL_5"/>
    <property type="match status" value="1"/>
</dbReference>
<feature type="domain" description="Solute-binding protein family 5" evidence="6">
    <location>
        <begin position="120"/>
        <end position="520"/>
    </location>
</feature>
<keyword evidence="8" id="KW-1185">Reference proteome</keyword>
<sequence>MSKKRFFLFASLMMALTLLLAACGGGDDEAKKTDKDQDKGKGKDELFVEDVEAQFPQTTSNDGEVIKDGELTVGLISDSPFEGTLNKVFYEGKPDADVMKWFDENLFDRDGDYMITNTGAAEYELSEDNKTITIKIRDGVNWHDGEPVKSTDLLYSYELLGHPEYTGTRYTFMIENVEGMEEYHNGEAETISGIEIINDKELTITYKEPAPSLLQGIWDTATPRHYVGDVTKGELTMDELVSSEKIRTSPIGFGPYKVSKIVPGESVLYDRNDDYWRGEPALKNVVLKVVSVASAIDALKRGDIDVAPELPTDQYERMVDIENAELLATLQNSYTYIGFKLGKWDEETKQNVLDPDAKLADKRVRQAMWHALNNEAIAQKFYYGLRTPATTLVIPFFDTFHDASNEGRSYDPEKAKELLDEAGYVDVDGDGFREDPDGNEFVLNFASMSGGDIAEPLAQAYIQNWEDVGLKVQLTNGRLHEFNSFYDMLEKDDPNIDIYQGAWGTGTDPDPEGLYGRTAKFNYTRYTSEENDKLLEEGNSPAAFDEDFRRDVYNKWQELMVEDVPVAPTLYRYAIHGVNKRVANYTIDATSDLKLYEVGVTE</sequence>
<name>A0ABW3GZG9_9BACL</name>
<accession>A0ABW3GZG9</accession>
<organism evidence="7 8">
    <name type="scientific">Savagea faecisuis</name>
    <dbReference type="NCBI Taxonomy" id="1274803"/>
    <lineage>
        <taxon>Bacteria</taxon>
        <taxon>Bacillati</taxon>
        <taxon>Bacillota</taxon>
        <taxon>Bacilli</taxon>
        <taxon>Bacillales</taxon>
        <taxon>Caryophanaceae</taxon>
        <taxon>Savagea</taxon>
    </lineage>
</organism>
<evidence type="ECO:0000256" key="4">
    <source>
        <dbReference type="ARBA" id="ARBA00022729"/>
    </source>
</evidence>
<evidence type="ECO:0000256" key="3">
    <source>
        <dbReference type="ARBA" id="ARBA00022448"/>
    </source>
</evidence>
<dbReference type="PROSITE" id="PS51257">
    <property type="entry name" value="PROKAR_LIPOPROTEIN"/>
    <property type="match status" value="1"/>
</dbReference>
<dbReference type="PANTHER" id="PTHR30290">
    <property type="entry name" value="PERIPLASMIC BINDING COMPONENT OF ABC TRANSPORTER"/>
    <property type="match status" value="1"/>
</dbReference>
<proteinExistence type="inferred from homology"/>
<comment type="caution">
    <text evidence="7">The sequence shown here is derived from an EMBL/GenBank/DDBJ whole genome shotgun (WGS) entry which is preliminary data.</text>
</comment>
<dbReference type="CDD" id="cd08510">
    <property type="entry name" value="PBP2_Lactococcal_OppA_like"/>
    <property type="match status" value="1"/>
</dbReference>
<dbReference type="PIRSF" id="PIRSF002741">
    <property type="entry name" value="MppA"/>
    <property type="match status" value="1"/>
</dbReference>
<feature type="chain" id="PRO_5045968455" evidence="5">
    <location>
        <begin position="22"/>
        <end position="602"/>
    </location>
</feature>
<dbReference type="InterPro" id="IPR039424">
    <property type="entry name" value="SBP_5"/>
</dbReference>
<dbReference type="EMBL" id="JBHTJF010000043">
    <property type="protein sequence ID" value="MFD0944588.1"/>
    <property type="molecule type" value="Genomic_DNA"/>
</dbReference>
<dbReference type="InterPro" id="IPR023765">
    <property type="entry name" value="SBP_5_CS"/>
</dbReference>
<dbReference type="Proteomes" id="UP001596976">
    <property type="component" value="Unassembled WGS sequence"/>
</dbReference>
<comment type="subcellular location">
    <subcellularLocation>
        <location evidence="1">Cell membrane</location>
        <topology evidence="1">Lipid-anchor</topology>
    </subcellularLocation>
</comment>
<feature type="signal peptide" evidence="5">
    <location>
        <begin position="1"/>
        <end position="21"/>
    </location>
</feature>
<keyword evidence="3" id="KW-0813">Transport</keyword>
<keyword evidence="4 5" id="KW-0732">Signal</keyword>
<dbReference type="Gene3D" id="3.10.105.10">
    <property type="entry name" value="Dipeptide-binding Protein, Domain 3"/>
    <property type="match status" value="1"/>
</dbReference>